<dbReference type="Proteomes" id="UP000034307">
    <property type="component" value="Unassembled WGS sequence"/>
</dbReference>
<dbReference type="PATRIC" id="fig|1618358.3.peg.896"/>
<gene>
    <name evidence="1" type="ORF">UX80_C0030G0012</name>
</gene>
<dbReference type="NCBIfam" id="NF045777">
    <property type="entry name" value="TumE"/>
    <property type="match status" value="1"/>
</dbReference>
<reference evidence="1 2" key="1">
    <citation type="journal article" date="2015" name="Nature">
        <title>rRNA introns, odd ribosomes, and small enigmatic genomes across a large radiation of phyla.</title>
        <authorList>
            <person name="Brown C.T."/>
            <person name="Hug L.A."/>
            <person name="Thomas B.C."/>
            <person name="Sharon I."/>
            <person name="Castelle C.J."/>
            <person name="Singh A."/>
            <person name="Wilkins M.J."/>
            <person name="Williams K.H."/>
            <person name="Banfield J.F."/>
        </authorList>
    </citation>
    <scope>NUCLEOTIDE SEQUENCE [LARGE SCALE GENOMIC DNA]</scope>
</reference>
<name>A0A0G1RIP8_9BACT</name>
<dbReference type="Pfam" id="PF20126">
    <property type="entry name" value="TumE"/>
    <property type="match status" value="1"/>
</dbReference>
<accession>A0A0G1RIP8</accession>
<proteinExistence type="predicted"/>
<dbReference type="AlphaFoldDB" id="A0A0G1RIP8"/>
<evidence type="ECO:0000313" key="2">
    <source>
        <dbReference type="Proteomes" id="UP000034307"/>
    </source>
</evidence>
<organism evidence="1 2">
    <name type="scientific">Candidatus Amesbacteria bacterium GW2011_GWA2_47_11b</name>
    <dbReference type="NCBI Taxonomy" id="1618358"/>
    <lineage>
        <taxon>Bacteria</taxon>
        <taxon>Candidatus Amesiibacteriota</taxon>
    </lineage>
</organism>
<sequence>AEDAYVERYEEEIVAADRVNLRIRVRFRKGHMLELNEAVIGEAGRPRHLGYRYHFQDEQNKLIFRYDNTPHFPGLENFPHHKHIPDKVTGAVEPSILKVIDEARRLVQ</sequence>
<dbReference type="InterPro" id="IPR054795">
    <property type="entry name" value="TumE"/>
</dbReference>
<dbReference type="InterPro" id="IPR045397">
    <property type="entry name" value="TumE-like"/>
</dbReference>
<dbReference type="EMBL" id="LCNO01000030">
    <property type="protein sequence ID" value="KKU56947.1"/>
    <property type="molecule type" value="Genomic_DNA"/>
</dbReference>
<comment type="caution">
    <text evidence="1">The sequence shown here is derived from an EMBL/GenBank/DDBJ whole genome shotgun (WGS) entry which is preliminary data.</text>
</comment>
<evidence type="ECO:0000313" key="1">
    <source>
        <dbReference type="EMBL" id="KKU56947.1"/>
    </source>
</evidence>
<feature type="non-terminal residue" evidence="1">
    <location>
        <position position="1"/>
    </location>
</feature>
<protein>
    <submittedName>
        <fullName evidence="1">Uncharacterized protein</fullName>
    </submittedName>
</protein>